<sequence>MPVASLVFAPLGARCATVITTPRVTLHLAHCRWFHVEQVVTAGVGFLISSARAGPAHTAAQSKLNTSTYLHNSSTVQRHSNVPRHRSVHEVPPYRLPPPSGEGMKPLLLPRYLPQAHNRMQMGHFSGCHKESVGVRHFVFGLASGCHPVSHRTHPYQTILMAGRRNARLNPQSKPNPRCRQSAMVLIGMGGRIMGHGVKGCTAVHMSPCFLFLSGCGAGTGSQRRTERSGVNEVETHPRPTPASEAL</sequence>
<feature type="compositionally biased region" description="Basic and acidic residues" evidence="1">
    <location>
        <begin position="224"/>
        <end position="238"/>
    </location>
</feature>
<evidence type="ECO:0000313" key="2">
    <source>
        <dbReference type="EMBL" id="KAJ8344457.1"/>
    </source>
</evidence>
<keyword evidence="3" id="KW-1185">Reference proteome</keyword>
<protein>
    <submittedName>
        <fullName evidence="2">Uncharacterized protein</fullName>
    </submittedName>
</protein>
<feature type="region of interest" description="Disordered" evidence="1">
    <location>
        <begin position="219"/>
        <end position="247"/>
    </location>
</feature>
<reference evidence="2" key="1">
    <citation type="journal article" date="2023" name="Science">
        <title>Genome structures resolve the early diversification of teleost fishes.</title>
        <authorList>
            <person name="Parey E."/>
            <person name="Louis A."/>
            <person name="Montfort J."/>
            <person name="Bouchez O."/>
            <person name="Roques C."/>
            <person name="Iampietro C."/>
            <person name="Lluch J."/>
            <person name="Castinel A."/>
            <person name="Donnadieu C."/>
            <person name="Desvignes T."/>
            <person name="Floi Bucao C."/>
            <person name="Jouanno E."/>
            <person name="Wen M."/>
            <person name="Mejri S."/>
            <person name="Dirks R."/>
            <person name="Jansen H."/>
            <person name="Henkel C."/>
            <person name="Chen W.J."/>
            <person name="Zahm M."/>
            <person name="Cabau C."/>
            <person name="Klopp C."/>
            <person name="Thompson A.W."/>
            <person name="Robinson-Rechavi M."/>
            <person name="Braasch I."/>
            <person name="Lecointre G."/>
            <person name="Bobe J."/>
            <person name="Postlethwait J.H."/>
            <person name="Berthelot C."/>
            <person name="Roest Crollius H."/>
            <person name="Guiguen Y."/>
        </authorList>
    </citation>
    <scope>NUCLEOTIDE SEQUENCE</scope>
    <source>
        <strain evidence="2">WJC10195</strain>
    </source>
</reference>
<comment type="caution">
    <text evidence="2">The sequence shown here is derived from an EMBL/GenBank/DDBJ whole genome shotgun (WGS) entry which is preliminary data.</text>
</comment>
<proteinExistence type="predicted"/>
<name>A0A9Q1ILX2_SYNKA</name>
<evidence type="ECO:0000313" key="3">
    <source>
        <dbReference type="Proteomes" id="UP001152622"/>
    </source>
</evidence>
<gene>
    <name evidence="2" type="ORF">SKAU_G00317860</name>
</gene>
<dbReference type="Proteomes" id="UP001152622">
    <property type="component" value="Chromosome 13"/>
</dbReference>
<dbReference type="EMBL" id="JAINUF010000013">
    <property type="protein sequence ID" value="KAJ8344457.1"/>
    <property type="molecule type" value="Genomic_DNA"/>
</dbReference>
<organism evidence="2 3">
    <name type="scientific">Synaphobranchus kaupii</name>
    <name type="common">Kaup's arrowtooth eel</name>
    <dbReference type="NCBI Taxonomy" id="118154"/>
    <lineage>
        <taxon>Eukaryota</taxon>
        <taxon>Metazoa</taxon>
        <taxon>Chordata</taxon>
        <taxon>Craniata</taxon>
        <taxon>Vertebrata</taxon>
        <taxon>Euteleostomi</taxon>
        <taxon>Actinopterygii</taxon>
        <taxon>Neopterygii</taxon>
        <taxon>Teleostei</taxon>
        <taxon>Anguilliformes</taxon>
        <taxon>Synaphobranchidae</taxon>
        <taxon>Synaphobranchus</taxon>
    </lineage>
</organism>
<accession>A0A9Q1ILX2</accession>
<dbReference type="AlphaFoldDB" id="A0A9Q1ILX2"/>
<feature type="region of interest" description="Disordered" evidence="1">
    <location>
        <begin position="73"/>
        <end position="100"/>
    </location>
</feature>
<evidence type="ECO:0000256" key="1">
    <source>
        <dbReference type="SAM" id="MobiDB-lite"/>
    </source>
</evidence>